<keyword evidence="1" id="KW-1133">Transmembrane helix</keyword>
<keyword evidence="1" id="KW-0812">Transmembrane</keyword>
<comment type="caution">
    <text evidence="2">The sequence shown here is derived from an EMBL/GenBank/DDBJ whole genome shotgun (WGS) entry which is preliminary data.</text>
</comment>
<protein>
    <submittedName>
        <fullName evidence="2">Uncharacterized protein</fullName>
    </submittedName>
</protein>
<dbReference type="AlphaFoldDB" id="A0A9J6BNV0"/>
<feature type="transmembrane region" description="Helical" evidence="1">
    <location>
        <begin position="12"/>
        <end position="37"/>
    </location>
</feature>
<name>A0A9J6BNV0_POLVA</name>
<evidence type="ECO:0000313" key="2">
    <source>
        <dbReference type="EMBL" id="KAG5671553.1"/>
    </source>
</evidence>
<gene>
    <name evidence="2" type="ORF">PVAND_001746</name>
</gene>
<reference evidence="2" key="1">
    <citation type="submission" date="2021-03" db="EMBL/GenBank/DDBJ databases">
        <title>Chromosome level genome of the anhydrobiotic midge Polypedilum vanderplanki.</title>
        <authorList>
            <person name="Yoshida Y."/>
            <person name="Kikawada T."/>
            <person name="Gusev O."/>
        </authorList>
    </citation>
    <scope>NUCLEOTIDE SEQUENCE</scope>
    <source>
        <strain evidence="2">NIAS01</strain>
        <tissue evidence="2">Whole body or cell culture</tissue>
    </source>
</reference>
<sequence length="89" mass="10260">MSVFVSENLFLWIPLIIYIAFILIFALIFCILIYTIINIITELLQERSATNNSSMNSTQQRIDILEDCKNQNDSPPSYEECVLGIEIKN</sequence>
<dbReference type="EMBL" id="JADBJN010000003">
    <property type="protein sequence ID" value="KAG5671553.1"/>
    <property type="molecule type" value="Genomic_DNA"/>
</dbReference>
<keyword evidence="3" id="KW-1185">Reference proteome</keyword>
<accession>A0A9J6BNV0</accession>
<keyword evidence="1" id="KW-0472">Membrane</keyword>
<proteinExistence type="predicted"/>
<evidence type="ECO:0000313" key="3">
    <source>
        <dbReference type="Proteomes" id="UP001107558"/>
    </source>
</evidence>
<organism evidence="2 3">
    <name type="scientific">Polypedilum vanderplanki</name>
    <name type="common">Sleeping chironomid midge</name>
    <dbReference type="NCBI Taxonomy" id="319348"/>
    <lineage>
        <taxon>Eukaryota</taxon>
        <taxon>Metazoa</taxon>
        <taxon>Ecdysozoa</taxon>
        <taxon>Arthropoda</taxon>
        <taxon>Hexapoda</taxon>
        <taxon>Insecta</taxon>
        <taxon>Pterygota</taxon>
        <taxon>Neoptera</taxon>
        <taxon>Endopterygota</taxon>
        <taxon>Diptera</taxon>
        <taxon>Nematocera</taxon>
        <taxon>Chironomoidea</taxon>
        <taxon>Chironomidae</taxon>
        <taxon>Chironominae</taxon>
        <taxon>Polypedilum</taxon>
        <taxon>Polypedilum</taxon>
    </lineage>
</organism>
<dbReference type="Proteomes" id="UP001107558">
    <property type="component" value="Chromosome 3"/>
</dbReference>
<evidence type="ECO:0000256" key="1">
    <source>
        <dbReference type="SAM" id="Phobius"/>
    </source>
</evidence>